<evidence type="ECO:0000256" key="9">
    <source>
        <dbReference type="PROSITE-ProRule" id="PRU00357"/>
    </source>
</evidence>
<comment type="caution">
    <text evidence="13">The sequence shown here is derived from an EMBL/GenBank/DDBJ whole genome shotgun (WGS) entry which is preliminary data.</text>
</comment>
<dbReference type="CDD" id="cd19821">
    <property type="entry name" value="Bbox1_BBX-like"/>
    <property type="match status" value="1"/>
</dbReference>
<evidence type="ECO:0000259" key="11">
    <source>
        <dbReference type="PROSITE" id="PS50119"/>
    </source>
</evidence>
<keyword evidence="3" id="KW-0479">Metal-binding</keyword>
<dbReference type="SMART" id="SM00336">
    <property type="entry name" value="BBOX"/>
    <property type="match status" value="2"/>
</dbReference>
<dbReference type="Proteomes" id="UP000091857">
    <property type="component" value="Chromosome 14"/>
</dbReference>
<dbReference type="PROSITE" id="PS51017">
    <property type="entry name" value="CCT"/>
    <property type="match status" value="1"/>
</dbReference>
<feature type="domain" description="CCT" evidence="12">
    <location>
        <begin position="441"/>
        <end position="483"/>
    </location>
</feature>
<dbReference type="PANTHER" id="PTHR31717">
    <property type="entry name" value="ZINC FINGER PROTEIN CONSTANS-LIKE 10"/>
    <property type="match status" value="1"/>
</dbReference>
<name>A0A2C9UKU8_MANES</name>
<comment type="similarity">
    <text evidence="2">Belongs to the CONSTANS family.</text>
</comment>
<dbReference type="SMR" id="A0A2C9UKU8"/>
<dbReference type="GO" id="GO:0005634">
    <property type="term" value="C:nucleus"/>
    <property type="evidence" value="ECO:0007669"/>
    <property type="project" value="UniProtKB-SubCell"/>
</dbReference>
<evidence type="ECO:0000259" key="12">
    <source>
        <dbReference type="PROSITE" id="PS51017"/>
    </source>
</evidence>
<dbReference type="OrthoDB" id="1588981at2759"/>
<dbReference type="GO" id="GO:0008270">
    <property type="term" value="F:zinc ion binding"/>
    <property type="evidence" value="ECO:0007669"/>
    <property type="project" value="UniProtKB-KW"/>
</dbReference>
<dbReference type="AlphaFoldDB" id="A0A2C9UKU8"/>
<evidence type="ECO:0008006" key="15">
    <source>
        <dbReference type="Google" id="ProtNLM"/>
    </source>
</evidence>
<feature type="domain" description="B box-type" evidence="11">
    <location>
        <begin position="1"/>
        <end position="47"/>
    </location>
</feature>
<dbReference type="InterPro" id="IPR049808">
    <property type="entry name" value="CONSTANS-like_Bbox1"/>
</dbReference>
<protein>
    <recommendedName>
        <fullName evidence="15">B box-type domain-containing protein</fullName>
    </recommendedName>
</protein>
<reference evidence="14" key="1">
    <citation type="journal article" date="2016" name="Nat. Biotechnol.">
        <title>Sequencing wild and cultivated cassava and related species reveals extensive interspecific hybridization and genetic diversity.</title>
        <authorList>
            <person name="Bredeson J.V."/>
            <person name="Lyons J.B."/>
            <person name="Prochnik S.E."/>
            <person name="Wu G.A."/>
            <person name="Ha C.M."/>
            <person name="Edsinger-Gonzales E."/>
            <person name="Grimwood J."/>
            <person name="Schmutz J."/>
            <person name="Rabbi I.Y."/>
            <person name="Egesi C."/>
            <person name="Nauluvula P."/>
            <person name="Lebot V."/>
            <person name="Ndunguru J."/>
            <person name="Mkamilo G."/>
            <person name="Bart R.S."/>
            <person name="Setter T.L."/>
            <person name="Gleadow R.M."/>
            <person name="Kulakow P."/>
            <person name="Ferguson M.E."/>
            <person name="Rounsley S."/>
            <person name="Rokhsar D.S."/>
        </authorList>
    </citation>
    <scope>NUCLEOTIDE SEQUENCE [LARGE SCALE GENOMIC DNA]</scope>
    <source>
        <strain evidence="14">cv. AM560-2</strain>
    </source>
</reference>
<feature type="compositionally biased region" description="Polar residues" evidence="10">
    <location>
        <begin position="142"/>
        <end position="159"/>
    </location>
</feature>
<keyword evidence="14" id="KW-1185">Reference proteome</keyword>
<organism evidence="13 14">
    <name type="scientific">Manihot esculenta</name>
    <name type="common">Cassava</name>
    <name type="synonym">Jatropha manihot</name>
    <dbReference type="NCBI Taxonomy" id="3983"/>
    <lineage>
        <taxon>Eukaryota</taxon>
        <taxon>Viridiplantae</taxon>
        <taxon>Streptophyta</taxon>
        <taxon>Embryophyta</taxon>
        <taxon>Tracheophyta</taxon>
        <taxon>Spermatophyta</taxon>
        <taxon>Magnoliopsida</taxon>
        <taxon>eudicotyledons</taxon>
        <taxon>Gunneridae</taxon>
        <taxon>Pentapetalae</taxon>
        <taxon>rosids</taxon>
        <taxon>fabids</taxon>
        <taxon>Malpighiales</taxon>
        <taxon>Euphorbiaceae</taxon>
        <taxon>Crotonoideae</taxon>
        <taxon>Manihoteae</taxon>
        <taxon>Manihot</taxon>
    </lineage>
</organism>
<dbReference type="Gramene" id="Manes.14G108200.6.v8.1">
    <property type="protein sequence ID" value="Manes.14G108200.6.v8.1.CDS"/>
    <property type="gene ID" value="Manes.14G108200.v8.1"/>
</dbReference>
<evidence type="ECO:0000256" key="6">
    <source>
        <dbReference type="ARBA" id="ARBA00022833"/>
    </source>
</evidence>
<feature type="region of interest" description="Disordered" evidence="10">
    <location>
        <begin position="142"/>
        <end position="161"/>
    </location>
</feature>
<keyword evidence="5 8" id="KW-0863">Zinc-finger</keyword>
<dbReference type="PROSITE" id="PS50119">
    <property type="entry name" value="ZF_BBOX"/>
    <property type="match status" value="2"/>
</dbReference>
<dbReference type="EMBL" id="CM004400">
    <property type="protein sequence ID" value="OAY31387.1"/>
    <property type="molecule type" value="Genomic_DNA"/>
</dbReference>
<evidence type="ECO:0000256" key="7">
    <source>
        <dbReference type="ARBA" id="ARBA00023242"/>
    </source>
</evidence>
<gene>
    <name evidence="13" type="ORF">MANES_14G108200v8</name>
</gene>
<evidence type="ECO:0000313" key="14">
    <source>
        <dbReference type="Proteomes" id="UP000091857"/>
    </source>
</evidence>
<accession>A0A2C9UKU8</accession>
<evidence type="ECO:0000256" key="5">
    <source>
        <dbReference type="ARBA" id="ARBA00022771"/>
    </source>
</evidence>
<evidence type="ECO:0000256" key="4">
    <source>
        <dbReference type="ARBA" id="ARBA00022737"/>
    </source>
</evidence>
<evidence type="ECO:0000256" key="10">
    <source>
        <dbReference type="SAM" id="MobiDB-lite"/>
    </source>
</evidence>
<dbReference type="InterPro" id="IPR010402">
    <property type="entry name" value="CCT_domain"/>
</dbReference>
<evidence type="ECO:0000256" key="8">
    <source>
        <dbReference type="PROSITE-ProRule" id="PRU00024"/>
    </source>
</evidence>
<keyword evidence="6" id="KW-0862">Zinc</keyword>
<sequence length="497" mass="55699">MEKICEFCTAFQPVVYCKADGAYLCLSCDAKVHSANALSNRHLRTLLCDSCRNHPAYARCLDHRMFVCRICDQNIHGVSSQHQKRTVSSYLGCPSAKDFAALWGFELDELDKSAIQDHLFTASCASVQPSAAVFEIPRPRESCQTIGSSSRTSKMSGKDQQQQNNGFILQQILDLKRLQLTEMGNSSPVVRGREEMDVSSSIFESLDKLDDSVDHFQHPQVTGNSEYPLQEIKVDSLPLSFSEPEILPLPSTAANPLLGESFWQCKSPFQSSQLWSQNMQDLGVCEDIVSHDDFNIPDVDITFRNFEELFGTEKDPDPIKALLDDRDASCSSMDDMSLDTLHDRNARIKEDTSIASSVYTSHPDRVAKDKVSSNQICELPGSLLFSRTIRPSYSAMSFSLSRFGTERSDTEYLDSGLSPHVTGAQFSCHSPDNEGAHSDIQENAMARYKVKQKTRVQENKIRHGQKKARSDVQKRVKGRIMKTEDYDSDTIDVTRSV</sequence>
<evidence type="ECO:0000313" key="13">
    <source>
        <dbReference type="EMBL" id="OAY31387.1"/>
    </source>
</evidence>
<dbReference type="Gramene" id="Manes.14G108200.2.v8.1">
    <property type="protein sequence ID" value="Manes.14G108200.2.v8.1.CDS"/>
    <property type="gene ID" value="Manes.14G108200.v8.1"/>
</dbReference>
<feature type="domain" description="B box-type" evidence="11">
    <location>
        <begin position="43"/>
        <end position="87"/>
    </location>
</feature>
<comment type="subcellular location">
    <subcellularLocation>
        <location evidence="1 9">Nucleus</location>
    </subcellularLocation>
</comment>
<evidence type="ECO:0000256" key="3">
    <source>
        <dbReference type="ARBA" id="ARBA00022723"/>
    </source>
</evidence>
<evidence type="ECO:0000256" key="2">
    <source>
        <dbReference type="ARBA" id="ARBA00010024"/>
    </source>
</evidence>
<keyword evidence="7 9" id="KW-0539">Nucleus</keyword>
<dbReference type="GO" id="GO:0006355">
    <property type="term" value="P:regulation of DNA-templated transcription"/>
    <property type="evidence" value="ECO:0007669"/>
    <property type="project" value="UniProtKB-ARBA"/>
</dbReference>
<evidence type="ECO:0000256" key="1">
    <source>
        <dbReference type="ARBA" id="ARBA00004123"/>
    </source>
</evidence>
<keyword evidence="4" id="KW-0677">Repeat</keyword>
<dbReference type="PANTHER" id="PTHR31717:SF40">
    <property type="entry name" value="ZINC FINGER PROTEIN CONSTANS-LIKE 10"/>
    <property type="match status" value="1"/>
</dbReference>
<proteinExistence type="inferred from homology"/>
<dbReference type="InterPro" id="IPR000315">
    <property type="entry name" value="Znf_B-box"/>
</dbReference>
<dbReference type="Gramene" id="Manes.14G108200.5.v8.1">
    <property type="protein sequence ID" value="Manes.14G108200.5.v8.1.CDS"/>
    <property type="gene ID" value="Manes.14G108200.v8.1"/>
</dbReference>